<dbReference type="PANTHER" id="PTHR11098">
    <property type="entry name" value="NICOTINATE PHOSPHORIBOSYLTRANSFERASE"/>
    <property type="match status" value="1"/>
</dbReference>
<dbReference type="GO" id="GO:0004516">
    <property type="term" value="F:nicotinate phosphoribosyltransferase activity"/>
    <property type="evidence" value="ECO:0007669"/>
    <property type="project" value="UniProtKB-EC"/>
</dbReference>
<organism evidence="6">
    <name type="scientific">uncultured bacterium</name>
    <name type="common">gcode 4</name>
    <dbReference type="NCBI Taxonomy" id="1234023"/>
    <lineage>
        <taxon>Bacteria</taxon>
        <taxon>environmental samples</taxon>
    </lineage>
</organism>
<dbReference type="UniPathway" id="UPA00253">
    <property type="reaction ID" value="UER00457"/>
</dbReference>
<dbReference type="InterPro" id="IPR007229">
    <property type="entry name" value="Nic_PRibTrfase-Fam"/>
</dbReference>
<proteinExistence type="predicted"/>
<dbReference type="SUPFAM" id="SSF54675">
    <property type="entry name" value="Nicotinate/Quinolinate PRTase N-terminal domain-like"/>
    <property type="match status" value="1"/>
</dbReference>
<comment type="caution">
    <text evidence="6">The sequence shown here is derived from an EMBL/GenBank/DDBJ whole genome shotgun (WGS) entry which is preliminary data.</text>
</comment>
<name>K2AEV7_9BACT</name>
<evidence type="ECO:0000256" key="1">
    <source>
        <dbReference type="ARBA" id="ARBA00004952"/>
    </source>
</evidence>
<dbReference type="GO" id="GO:0005829">
    <property type="term" value="C:cytosol"/>
    <property type="evidence" value="ECO:0007669"/>
    <property type="project" value="TreeGrafter"/>
</dbReference>
<comment type="pathway">
    <text evidence="1">Cofactor biosynthesis; NAD(+) biosynthesis; nicotinate D-ribonucleotide from nicotinate: step 1/1.</text>
</comment>
<evidence type="ECO:0000256" key="4">
    <source>
        <dbReference type="ARBA" id="ARBA00022598"/>
    </source>
</evidence>
<keyword evidence="5" id="KW-0662">Pyridine nucleotide biosynthesis</keyword>
<evidence type="ECO:0000256" key="3">
    <source>
        <dbReference type="ARBA" id="ARBA00022553"/>
    </source>
</evidence>
<keyword evidence="4" id="KW-0436">Ligase</keyword>
<protein>
    <recommendedName>
        <fullName evidence="2">nicotinate phosphoribosyltransferase</fullName>
        <ecNumber evidence="2">6.3.4.21</ecNumber>
    </recommendedName>
</protein>
<dbReference type="GO" id="GO:0034355">
    <property type="term" value="P:NAD+ biosynthetic process via the salvage pathway"/>
    <property type="evidence" value="ECO:0007669"/>
    <property type="project" value="TreeGrafter"/>
</dbReference>
<evidence type="ECO:0000313" key="6">
    <source>
        <dbReference type="EMBL" id="EKD66565.1"/>
    </source>
</evidence>
<reference evidence="6" key="1">
    <citation type="journal article" date="2012" name="Science">
        <title>Fermentation, hydrogen, and sulfur metabolism in multiple uncultivated bacterial phyla.</title>
        <authorList>
            <person name="Wrighton K.C."/>
            <person name="Thomas B.C."/>
            <person name="Sharon I."/>
            <person name="Miller C.S."/>
            <person name="Castelle C.J."/>
            <person name="VerBerkmoes N.C."/>
            <person name="Wilkins M.J."/>
            <person name="Hettich R.L."/>
            <person name="Lipton M.S."/>
            <person name="Williams K.H."/>
            <person name="Long P.E."/>
            <person name="Banfield J.F."/>
        </authorList>
    </citation>
    <scope>NUCLEOTIDE SEQUENCE [LARGE SCALE GENOMIC DNA]</scope>
</reference>
<evidence type="ECO:0000256" key="5">
    <source>
        <dbReference type="ARBA" id="ARBA00022642"/>
    </source>
</evidence>
<keyword evidence="3" id="KW-0597">Phosphoprotein</keyword>
<dbReference type="AlphaFoldDB" id="K2AEV7"/>
<dbReference type="PANTHER" id="PTHR11098:SF1">
    <property type="entry name" value="NICOTINATE PHOSPHORIBOSYLTRANSFERASE"/>
    <property type="match status" value="1"/>
</dbReference>
<dbReference type="InterPro" id="IPR036068">
    <property type="entry name" value="Nicotinate_pribotase-like_C"/>
</dbReference>
<gene>
    <name evidence="6" type="ORF">ACD_49C00030G0003</name>
</gene>
<evidence type="ECO:0000256" key="2">
    <source>
        <dbReference type="ARBA" id="ARBA00013236"/>
    </source>
</evidence>
<sequence>MQTNFNAEAYKERQMSFPEITFKDFEALDDMELRKEIAQKNKILSTDAYNRTMTYLKWEKKSRQKETYTLTFRKSPNKVSNVIYWVRNIVKKLLWKKFTQAELDFAADYYEQQAKKWANWYFDKKMWQELVIDNGWYFPVKVKAVDDWTVLRVWEPVMSISWPWELAAVFEPELLRVFFQSVVATDMRFIENIIWTWRVVEFWKRAAINERAHIDAVEALYVWGWLTWTSNDIAWAAIPQVNSSWTTAHRYLACYSTEDEAFRNAIEKTDKVALLVDLVDSYKWIDKIIDLKKEYRAKWKTIWMRLDSWDLVDQALYALKRQKEEWLLDPLKDKIVVADISNVDKIREIEDKVREIWFDPKDFIVYWLGGLLVIKNKLRDSVSAAFKLTKTEEFDTWKLSNDAWKEAIPWELNVEIRADARYIVQEDEEILWERLLKTVYNNWKLFFEWNDIEALDKARARVIESEKLALLPTKKSEKTQALQKEVKERFMKAI</sequence>
<dbReference type="EC" id="6.3.4.21" evidence="2"/>
<dbReference type="EMBL" id="AMFJ01021616">
    <property type="protein sequence ID" value="EKD66565.1"/>
    <property type="molecule type" value="Genomic_DNA"/>
</dbReference>
<dbReference type="Gene3D" id="3.20.140.10">
    <property type="entry name" value="nicotinate phosphoribosyltransferase"/>
    <property type="match status" value="1"/>
</dbReference>
<dbReference type="SUPFAM" id="SSF51690">
    <property type="entry name" value="Nicotinate/Quinolinate PRTase C-terminal domain-like"/>
    <property type="match status" value="1"/>
</dbReference>
<accession>K2AEV7</accession>